<evidence type="ECO:0000256" key="5">
    <source>
        <dbReference type="ARBA" id="ARBA00023136"/>
    </source>
</evidence>
<keyword evidence="3" id="KW-0809">Transit peptide</keyword>
<keyword evidence="2" id="KW-0999">Mitochondrion inner membrane</keyword>
<dbReference type="OrthoDB" id="5947505at2759"/>
<evidence type="ECO:0000256" key="6">
    <source>
        <dbReference type="RuleBase" id="RU004396"/>
    </source>
</evidence>
<dbReference type="Proteomes" id="UP000054144">
    <property type="component" value="Unassembled WGS sequence"/>
</dbReference>
<dbReference type="PANTHER" id="PTHR11504:SF0">
    <property type="entry name" value="CYTOCHROME C OXIDASE SUBUNIT"/>
    <property type="match status" value="1"/>
</dbReference>
<dbReference type="EMBL" id="KN881675">
    <property type="protein sequence ID" value="KIY50569.1"/>
    <property type="molecule type" value="Genomic_DNA"/>
</dbReference>
<dbReference type="InterPro" id="IPR001349">
    <property type="entry name" value="Cyt_c_oxidase_su6a"/>
</dbReference>
<dbReference type="Pfam" id="PF02046">
    <property type="entry name" value="COX6A"/>
    <property type="match status" value="1"/>
</dbReference>
<name>A0A0D7AHD7_9AGAR</name>
<dbReference type="PANTHER" id="PTHR11504">
    <property type="entry name" value="CYTOCHROME C OXIDASE POLYPEPTIDE VIA"/>
    <property type="match status" value="1"/>
</dbReference>
<accession>A0A0D7AHD7</accession>
<evidence type="ECO:0000313" key="8">
    <source>
        <dbReference type="Proteomes" id="UP000054144"/>
    </source>
</evidence>
<keyword evidence="4" id="KW-0496">Mitochondrion</keyword>
<keyword evidence="8" id="KW-1185">Reference proteome</keyword>
<dbReference type="GO" id="GO:0030234">
    <property type="term" value="F:enzyme regulator activity"/>
    <property type="evidence" value="ECO:0007669"/>
    <property type="project" value="TreeGrafter"/>
</dbReference>
<dbReference type="Gene3D" id="4.10.95.10">
    <property type="entry name" value="Cytochrome c oxidase, subunit VIa"/>
    <property type="match status" value="1"/>
</dbReference>
<dbReference type="InterPro" id="IPR036418">
    <property type="entry name" value="Cyt_c_oxidase_su6a_sf"/>
</dbReference>
<dbReference type="GO" id="GO:0006123">
    <property type="term" value="P:mitochondrial electron transport, cytochrome c to oxygen"/>
    <property type="evidence" value="ECO:0007669"/>
    <property type="project" value="TreeGrafter"/>
</dbReference>
<reference evidence="7 8" key="1">
    <citation type="journal article" date="2015" name="Fungal Genet. Biol.">
        <title>Evolution of novel wood decay mechanisms in Agaricales revealed by the genome sequences of Fistulina hepatica and Cylindrobasidium torrendii.</title>
        <authorList>
            <person name="Floudas D."/>
            <person name="Held B.W."/>
            <person name="Riley R."/>
            <person name="Nagy L.G."/>
            <person name="Koehler G."/>
            <person name="Ransdell A.S."/>
            <person name="Younus H."/>
            <person name="Chow J."/>
            <person name="Chiniquy J."/>
            <person name="Lipzen A."/>
            <person name="Tritt A."/>
            <person name="Sun H."/>
            <person name="Haridas S."/>
            <person name="LaButti K."/>
            <person name="Ohm R.A."/>
            <person name="Kues U."/>
            <person name="Blanchette R.A."/>
            <person name="Grigoriev I.V."/>
            <person name="Minto R.E."/>
            <person name="Hibbett D.S."/>
        </authorList>
    </citation>
    <scope>NUCLEOTIDE SEQUENCE [LARGE SCALE GENOMIC DNA]</scope>
    <source>
        <strain evidence="7 8">ATCC 64428</strain>
    </source>
</reference>
<dbReference type="SUPFAM" id="SSF81411">
    <property type="entry name" value="Mitochondrial cytochrome c oxidase subunit VIa"/>
    <property type="match status" value="1"/>
</dbReference>
<evidence type="ECO:0000313" key="7">
    <source>
        <dbReference type="EMBL" id="KIY50569.1"/>
    </source>
</evidence>
<dbReference type="PIRSF" id="PIRSF000277">
    <property type="entry name" value="COX6A1"/>
    <property type="match status" value="1"/>
</dbReference>
<protein>
    <submittedName>
        <fullName evidence="7">COX6A, subunit VIa of cytochrome c oxidase</fullName>
    </submittedName>
</protein>
<evidence type="ECO:0000256" key="1">
    <source>
        <dbReference type="ARBA" id="ARBA00004273"/>
    </source>
</evidence>
<comment type="similarity">
    <text evidence="6">Belongs to the cytochrome c oxidase subunit 6A family.</text>
</comment>
<dbReference type="AlphaFoldDB" id="A0A0D7AHD7"/>
<evidence type="ECO:0000256" key="2">
    <source>
        <dbReference type="ARBA" id="ARBA00022792"/>
    </source>
</evidence>
<dbReference type="GO" id="GO:0005743">
    <property type="term" value="C:mitochondrial inner membrane"/>
    <property type="evidence" value="ECO:0007669"/>
    <property type="project" value="UniProtKB-SubCell"/>
</dbReference>
<comment type="subcellular location">
    <subcellularLocation>
        <location evidence="1">Mitochondrion inner membrane</location>
    </subcellularLocation>
</comment>
<keyword evidence="5" id="KW-0472">Membrane</keyword>
<evidence type="ECO:0000256" key="3">
    <source>
        <dbReference type="ARBA" id="ARBA00022946"/>
    </source>
</evidence>
<sequence length="128" mass="14900">MSFLARTTVRVTPRFARASSTGSTLPKTAKEYFEQQKVHDAHHLQTAELWRKISYFVCLPAILLVSYTAYNKESEHKHHLDHLAHENGGAIPQPPEYEYLNRRGKPFPWGNNSLFFNPKMQRNMEEQS</sequence>
<proteinExistence type="inferred from homology"/>
<organism evidence="7 8">
    <name type="scientific">Fistulina hepatica ATCC 64428</name>
    <dbReference type="NCBI Taxonomy" id="1128425"/>
    <lineage>
        <taxon>Eukaryota</taxon>
        <taxon>Fungi</taxon>
        <taxon>Dikarya</taxon>
        <taxon>Basidiomycota</taxon>
        <taxon>Agaricomycotina</taxon>
        <taxon>Agaricomycetes</taxon>
        <taxon>Agaricomycetidae</taxon>
        <taxon>Agaricales</taxon>
        <taxon>Fistulinaceae</taxon>
        <taxon>Fistulina</taxon>
    </lineage>
</organism>
<gene>
    <name evidence="7" type="ORF">FISHEDRAFT_71611</name>
</gene>
<evidence type="ECO:0000256" key="4">
    <source>
        <dbReference type="ARBA" id="ARBA00023128"/>
    </source>
</evidence>